<accession>A0A5B8Y1L6</accession>
<evidence type="ECO:0000313" key="2">
    <source>
        <dbReference type="EMBL" id="QED29836.1"/>
    </source>
</evidence>
<dbReference type="RefSeq" id="WP_146963069.1">
    <property type="nucleotide sequence ID" value="NZ_CP042467.1"/>
</dbReference>
<keyword evidence="3" id="KW-1185">Reference proteome</keyword>
<evidence type="ECO:0000313" key="3">
    <source>
        <dbReference type="Proteomes" id="UP000321595"/>
    </source>
</evidence>
<dbReference type="KEGG" id="bbae:FRD01_21900"/>
<gene>
    <name evidence="2" type="ORF">FRD01_21900</name>
</gene>
<dbReference type="EMBL" id="CP042467">
    <property type="protein sequence ID" value="QED29836.1"/>
    <property type="molecule type" value="Genomic_DNA"/>
</dbReference>
<feature type="transmembrane region" description="Helical" evidence="1">
    <location>
        <begin position="7"/>
        <end position="24"/>
    </location>
</feature>
<keyword evidence="1" id="KW-0472">Membrane</keyword>
<keyword evidence="1" id="KW-1133">Transmembrane helix</keyword>
<protein>
    <submittedName>
        <fullName evidence="2">Uncharacterized protein</fullName>
    </submittedName>
</protein>
<proteinExistence type="predicted"/>
<dbReference type="AlphaFoldDB" id="A0A5B8Y1L6"/>
<sequence length="239" mass="26301">MLALRPLILGLVLMSVPLCVWALYPFDSPIKLAALFAVFFISATLIRKAILEPLKALRFFQTFAKNHNFNCHGSLSHDPLVNGVFEGRKFVAGISAHIARDSDERYRTIVSSPVQEGVPSGLRIYAAETQTWSHAQSGRRIISTGYADLHNELVCEGYEGHVVQSFVKEAQTRDAILKFFERYPDTLIHGGESQLPADPDGASGVVSVAFRGRILDESKLLAAINDVCAFAESLEPERG</sequence>
<organism evidence="2 3">
    <name type="scientific">Microvenator marinus</name>
    <dbReference type="NCBI Taxonomy" id="2600177"/>
    <lineage>
        <taxon>Bacteria</taxon>
        <taxon>Deltaproteobacteria</taxon>
        <taxon>Bradymonadales</taxon>
        <taxon>Microvenatoraceae</taxon>
        <taxon>Microvenator</taxon>
    </lineage>
</organism>
<dbReference type="Proteomes" id="UP000321595">
    <property type="component" value="Chromosome"/>
</dbReference>
<evidence type="ECO:0000256" key="1">
    <source>
        <dbReference type="SAM" id="Phobius"/>
    </source>
</evidence>
<feature type="transmembrane region" description="Helical" evidence="1">
    <location>
        <begin position="30"/>
        <end position="50"/>
    </location>
</feature>
<name>A0A5B8Y1L6_9DELT</name>
<keyword evidence="1" id="KW-0812">Transmembrane</keyword>
<reference evidence="2 3" key="1">
    <citation type="submission" date="2019-08" db="EMBL/GenBank/DDBJ databases">
        <authorList>
            <person name="Liang Q."/>
        </authorList>
    </citation>
    <scope>NUCLEOTIDE SEQUENCE [LARGE SCALE GENOMIC DNA]</scope>
    <source>
        <strain evidence="2 3">V1718</strain>
    </source>
</reference>